<dbReference type="GO" id="GO:0006814">
    <property type="term" value="P:sodium ion transport"/>
    <property type="evidence" value="ECO:0007669"/>
    <property type="project" value="UniProtKB-KW"/>
</dbReference>
<comment type="subcellular location">
    <subcellularLocation>
        <location evidence="1">Membrane</location>
        <topology evidence="1">Multi-pass membrane protein</topology>
    </subcellularLocation>
</comment>
<feature type="transmembrane region" description="Helical" evidence="11">
    <location>
        <begin position="153"/>
        <end position="176"/>
    </location>
</feature>
<sequence length="254" mass="27465">MYAVMVETGLNRGEIGKLILAACFVTDLGTVLASGLLFVGSSLWMLAFISVTALVLWSLPAFASWSFLHQGGGVSEFEVKLLRLVLFALGGLASLAGSKAALPAYLIGLVMAGLFEHERALMQRLRSIAFAFLTPFFFLKAGMYIPLSALISGAFLILSLFCMKLGTKFAGVWPLAHAFRLQAREGTYTTLLMSTGLTLGSIATLYGLTHQIIGQEQYTALATVVVPSAFVPTLIAQTRFLPRHEALPARRMIR</sequence>
<feature type="transmembrane region" description="Helical" evidence="11">
    <location>
        <begin position="220"/>
        <end position="241"/>
    </location>
</feature>
<dbReference type="AlphaFoldDB" id="A0A5J4KCX6"/>
<evidence type="ECO:0000256" key="8">
    <source>
        <dbReference type="ARBA" id="ARBA00023065"/>
    </source>
</evidence>
<evidence type="ECO:0000256" key="7">
    <source>
        <dbReference type="ARBA" id="ARBA00023053"/>
    </source>
</evidence>
<feature type="transmembrane region" description="Helical" evidence="11">
    <location>
        <begin position="18"/>
        <end position="39"/>
    </location>
</feature>
<keyword evidence="6 11" id="KW-1133">Transmembrane helix</keyword>
<evidence type="ECO:0000256" key="10">
    <source>
        <dbReference type="ARBA" id="ARBA00023201"/>
    </source>
</evidence>
<dbReference type="Proteomes" id="UP000334820">
    <property type="component" value="Unassembled WGS sequence"/>
</dbReference>
<evidence type="ECO:0000256" key="2">
    <source>
        <dbReference type="ARBA" id="ARBA00005551"/>
    </source>
</evidence>
<dbReference type="GO" id="GO:0015297">
    <property type="term" value="F:antiporter activity"/>
    <property type="evidence" value="ECO:0007669"/>
    <property type="project" value="UniProtKB-KW"/>
</dbReference>
<feature type="domain" description="Cation/H+ exchanger transmembrane" evidence="12">
    <location>
        <begin position="2"/>
        <end position="234"/>
    </location>
</feature>
<dbReference type="Pfam" id="PF00999">
    <property type="entry name" value="Na_H_Exchanger"/>
    <property type="match status" value="1"/>
</dbReference>
<comment type="similarity">
    <text evidence="2">Belongs to the monovalent cation:proton antiporter 2 (CPA2) transporter (TC 2.A.37) family.</text>
</comment>
<keyword evidence="3" id="KW-0813">Transport</keyword>
<dbReference type="GO" id="GO:1902600">
    <property type="term" value="P:proton transmembrane transport"/>
    <property type="evidence" value="ECO:0007669"/>
    <property type="project" value="InterPro"/>
</dbReference>
<reference evidence="13 14" key="1">
    <citation type="journal article" date="2019" name="Int. J. Syst. Evol. Microbiol.">
        <title>Thermogemmatispora aurantia sp. nov. and Thermogemmatispora argillosa sp. nov., within the class Ktedonobacteria, and emended description of the genus Thermogemmatispora.</title>
        <authorList>
            <person name="Zheng Y."/>
            <person name="Wang C.M."/>
            <person name="Sakai Y."/>
            <person name="Abe K."/>
            <person name="Yokota A."/>
            <person name="Yabe S."/>
        </authorList>
    </citation>
    <scope>NUCLEOTIDE SEQUENCE [LARGE SCALE GENOMIC DNA]</scope>
    <source>
        <strain evidence="13 14">A1-2</strain>
    </source>
</reference>
<gene>
    <name evidence="13" type="ORF">KTAU_39000</name>
</gene>
<accession>A0A5J4KCX6</accession>
<dbReference type="PANTHER" id="PTHR43562">
    <property type="entry name" value="NAPA-TYPE SODIUM/HYDROGEN ANTIPORTER"/>
    <property type="match status" value="1"/>
</dbReference>
<organism evidence="13 14">
    <name type="scientific">Thermogemmatispora aurantia</name>
    <dbReference type="NCBI Taxonomy" id="2045279"/>
    <lineage>
        <taxon>Bacteria</taxon>
        <taxon>Bacillati</taxon>
        <taxon>Chloroflexota</taxon>
        <taxon>Ktedonobacteria</taxon>
        <taxon>Thermogemmatisporales</taxon>
        <taxon>Thermogemmatisporaceae</taxon>
        <taxon>Thermogemmatispora</taxon>
    </lineage>
</organism>
<dbReference type="Gene3D" id="1.20.1530.20">
    <property type="match status" value="1"/>
</dbReference>
<dbReference type="InterPro" id="IPR006153">
    <property type="entry name" value="Cation/H_exchanger_TM"/>
</dbReference>
<keyword evidence="4" id="KW-0050">Antiport</keyword>
<comment type="caution">
    <text evidence="13">The sequence shown here is derived from an EMBL/GenBank/DDBJ whole genome shotgun (WGS) entry which is preliminary data.</text>
</comment>
<dbReference type="GO" id="GO:0016020">
    <property type="term" value="C:membrane"/>
    <property type="evidence" value="ECO:0007669"/>
    <property type="project" value="UniProtKB-SubCell"/>
</dbReference>
<evidence type="ECO:0000313" key="13">
    <source>
        <dbReference type="EMBL" id="GER85265.1"/>
    </source>
</evidence>
<evidence type="ECO:0000256" key="9">
    <source>
        <dbReference type="ARBA" id="ARBA00023136"/>
    </source>
</evidence>
<evidence type="ECO:0000256" key="6">
    <source>
        <dbReference type="ARBA" id="ARBA00022989"/>
    </source>
</evidence>
<dbReference type="EMBL" id="BKZV01000007">
    <property type="protein sequence ID" value="GER85265.1"/>
    <property type="molecule type" value="Genomic_DNA"/>
</dbReference>
<evidence type="ECO:0000313" key="14">
    <source>
        <dbReference type="Proteomes" id="UP000334820"/>
    </source>
</evidence>
<feature type="transmembrane region" description="Helical" evidence="11">
    <location>
        <begin position="127"/>
        <end position="147"/>
    </location>
</feature>
<evidence type="ECO:0000256" key="1">
    <source>
        <dbReference type="ARBA" id="ARBA00004141"/>
    </source>
</evidence>
<evidence type="ECO:0000256" key="3">
    <source>
        <dbReference type="ARBA" id="ARBA00022448"/>
    </source>
</evidence>
<keyword evidence="14" id="KW-1185">Reference proteome</keyword>
<feature type="transmembrane region" description="Helical" evidence="11">
    <location>
        <begin position="188"/>
        <end position="208"/>
    </location>
</feature>
<keyword evidence="7" id="KW-0915">Sodium</keyword>
<feature type="transmembrane region" description="Helical" evidence="11">
    <location>
        <begin position="85"/>
        <end position="115"/>
    </location>
</feature>
<keyword evidence="9 11" id="KW-0472">Membrane</keyword>
<proteinExistence type="inferred from homology"/>
<evidence type="ECO:0000256" key="5">
    <source>
        <dbReference type="ARBA" id="ARBA00022692"/>
    </source>
</evidence>
<keyword evidence="5 11" id="KW-0812">Transmembrane</keyword>
<keyword evidence="10" id="KW-0739">Sodium transport</keyword>
<dbReference type="InterPro" id="IPR038770">
    <property type="entry name" value="Na+/solute_symporter_sf"/>
</dbReference>
<evidence type="ECO:0000256" key="4">
    <source>
        <dbReference type="ARBA" id="ARBA00022449"/>
    </source>
</evidence>
<dbReference type="PANTHER" id="PTHR43562:SF3">
    <property type="entry name" value="SODIUM ION_PROTON EXCHANGER (EUROFUNG)"/>
    <property type="match status" value="1"/>
</dbReference>
<keyword evidence="8" id="KW-0406">Ion transport</keyword>
<evidence type="ECO:0000256" key="11">
    <source>
        <dbReference type="SAM" id="Phobius"/>
    </source>
</evidence>
<protein>
    <recommendedName>
        <fullName evidence="12">Cation/H+ exchanger transmembrane domain-containing protein</fullName>
    </recommendedName>
</protein>
<evidence type="ECO:0000259" key="12">
    <source>
        <dbReference type="Pfam" id="PF00999"/>
    </source>
</evidence>
<name>A0A5J4KCX6_9CHLR</name>
<feature type="transmembrane region" description="Helical" evidence="11">
    <location>
        <begin position="46"/>
        <end position="65"/>
    </location>
</feature>